<comment type="similarity">
    <text evidence="2 9">Belongs to the TRM44 family.</text>
</comment>
<dbReference type="PANTHER" id="PTHR21210">
    <property type="entry name" value="TRNA (URACIL-O(2)-)-METHYLTRANSFERASE-RELATED"/>
    <property type="match status" value="1"/>
</dbReference>
<dbReference type="AlphaFoldDB" id="A0A8J2L7H6"/>
<proteinExistence type="inferred from homology"/>
<name>A0A8J2L7H6_9HEXA</name>
<evidence type="ECO:0000256" key="4">
    <source>
        <dbReference type="ARBA" id="ARBA00022603"/>
    </source>
</evidence>
<dbReference type="PANTHER" id="PTHR21210:SF0">
    <property type="entry name" value="TRNA (URACIL-O(2)-)-METHYLTRANSFERASE-RELATED"/>
    <property type="match status" value="1"/>
</dbReference>
<keyword evidence="4 9" id="KW-0489">Methyltransferase</keyword>
<evidence type="ECO:0000256" key="2">
    <source>
        <dbReference type="ARBA" id="ARBA00009056"/>
    </source>
</evidence>
<dbReference type="GO" id="GO:0005737">
    <property type="term" value="C:cytoplasm"/>
    <property type="evidence" value="ECO:0007669"/>
    <property type="project" value="UniProtKB-SubCell"/>
</dbReference>
<sequence>MDPNHEVPKYSLTRIRKDVYEQVYERLKGFYAPALKKIWNEKTDPDKFIHEDLGITSYLMTLWNYDIIERKNRPSFVDIGCGNGLLSYLLACEGFEGFGFDVRERKIWKAFDPQPRLIVSSFDPKDDQILENCTENSWFIGNHPDELTPWIPVLARKFRCSFFIIPCCAYDFVGKYKREACKEKESATTTSVYSSYIQYIKQVALDCGFKVTIDRLRIPSTKRTCIIGVLEESKLNDKNVDLYCENIIRNHSASNEEHLNFQPRCAVEPVRNCTKIGQTVVVNIVKILFDFLISDISESNNVVIEHFSDAKVKTNEVIWNAGKQDVKLSDAIKIIPPELRQQMKAQHGGFQTLVRNHGHIFRVIDGYVRLRQPHWTDIDSVQNTQRIRTKKCYLNDHHPDKCPLPSHVCRFRH</sequence>
<comment type="catalytic activity">
    <reaction evidence="8 9">
        <text>uridine(44) in tRNA(Ser) + S-adenosyl-L-methionine = 2'-O-methyluridine(44) in tRNA(Ser) + S-adenosyl-L-homocysteine + H(+)</text>
        <dbReference type="Rhea" id="RHEA:43100"/>
        <dbReference type="Rhea" id="RHEA-COMP:10339"/>
        <dbReference type="Rhea" id="RHEA-COMP:10340"/>
        <dbReference type="ChEBI" id="CHEBI:15378"/>
        <dbReference type="ChEBI" id="CHEBI:57856"/>
        <dbReference type="ChEBI" id="CHEBI:59789"/>
        <dbReference type="ChEBI" id="CHEBI:65315"/>
        <dbReference type="ChEBI" id="CHEBI:74478"/>
        <dbReference type="EC" id="2.1.1.211"/>
    </reaction>
</comment>
<organism evidence="10 11">
    <name type="scientific">Allacma fusca</name>
    <dbReference type="NCBI Taxonomy" id="39272"/>
    <lineage>
        <taxon>Eukaryota</taxon>
        <taxon>Metazoa</taxon>
        <taxon>Ecdysozoa</taxon>
        <taxon>Arthropoda</taxon>
        <taxon>Hexapoda</taxon>
        <taxon>Collembola</taxon>
        <taxon>Symphypleona</taxon>
        <taxon>Sminthuridae</taxon>
        <taxon>Allacma</taxon>
    </lineage>
</organism>
<dbReference type="GO" id="GO:0030488">
    <property type="term" value="P:tRNA methylation"/>
    <property type="evidence" value="ECO:0007669"/>
    <property type="project" value="UniProtKB-UniRule"/>
</dbReference>
<keyword evidence="5 9" id="KW-0808">Transferase</keyword>
<dbReference type="EMBL" id="CAJVCH010543948">
    <property type="protein sequence ID" value="CAG7827543.1"/>
    <property type="molecule type" value="Genomic_DNA"/>
</dbReference>
<keyword evidence="3 9" id="KW-0963">Cytoplasm</keyword>
<dbReference type="Proteomes" id="UP000708208">
    <property type="component" value="Unassembled WGS sequence"/>
</dbReference>
<dbReference type="GO" id="GO:0141101">
    <property type="term" value="F:tRNA(Ser) (uridine(44)-2'-O-)-methyltransferase activity"/>
    <property type="evidence" value="ECO:0007669"/>
    <property type="project" value="UniProtKB-EC"/>
</dbReference>
<dbReference type="OrthoDB" id="10047021at2759"/>
<evidence type="ECO:0000256" key="5">
    <source>
        <dbReference type="ARBA" id="ARBA00022679"/>
    </source>
</evidence>
<evidence type="ECO:0000313" key="10">
    <source>
        <dbReference type="EMBL" id="CAG7827543.1"/>
    </source>
</evidence>
<reference evidence="10" key="1">
    <citation type="submission" date="2021-06" db="EMBL/GenBank/DDBJ databases">
        <authorList>
            <person name="Hodson N. C."/>
            <person name="Mongue J. A."/>
            <person name="Jaron S. K."/>
        </authorList>
    </citation>
    <scope>NUCLEOTIDE SEQUENCE</scope>
</reference>
<comment type="caution">
    <text evidence="10">The sequence shown here is derived from an EMBL/GenBank/DDBJ whole genome shotgun (WGS) entry which is preliminary data.</text>
</comment>
<dbReference type="EC" id="2.1.1.211" evidence="9"/>
<dbReference type="Pfam" id="PF07757">
    <property type="entry name" value="AdoMet_MTase"/>
    <property type="match status" value="1"/>
</dbReference>
<protein>
    <recommendedName>
        <fullName evidence="9">tRNA (uracil-O(2)-)-methyltransferase</fullName>
        <ecNumber evidence="9">2.1.1.211</ecNumber>
    </recommendedName>
</protein>
<evidence type="ECO:0000256" key="8">
    <source>
        <dbReference type="ARBA" id="ARBA00047957"/>
    </source>
</evidence>
<evidence type="ECO:0000256" key="3">
    <source>
        <dbReference type="ARBA" id="ARBA00022490"/>
    </source>
</evidence>
<accession>A0A8J2L7H6</accession>
<evidence type="ECO:0000256" key="6">
    <source>
        <dbReference type="ARBA" id="ARBA00022691"/>
    </source>
</evidence>
<keyword evidence="6 9" id="KW-0949">S-adenosyl-L-methionine</keyword>
<evidence type="ECO:0000256" key="9">
    <source>
        <dbReference type="RuleBase" id="RU368004"/>
    </source>
</evidence>
<dbReference type="InterPro" id="IPR011671">
    <property type="entry name" value="tRNA_uracil_MeTrfase"/>
</dbReference>
<gene>
    <name evidence="10" type="ORF">AFUS01_LOCUS37524</name>
</gene>
<evidence type="ECO:0000256" key="7">
    <source>
        <dbReference type="ARBA" id="ARBA00022694"/>
    </source>
</evidence>
<evidence type="ECO:0000256" key="1">
    <source>
        <dbReference type="ARBA" id="ARBA00004496"/>
    </source>
</evidence>
<keyword evidence="11" id="KW-1185">Reference proteome</keyword>
<comment type="function">
    <text evidence="9">Adenosyl-L-methionine (AdoMet)-dependent tRNA (uracil-O(2)-)-methyltransferase.</text>
</comment>
<evidence type="ECO:0000313" key="11">
    <source>
        <dbReference type="Proteomes" id="UP000708208"/>
    </source>
</evidence>
<comment type="subcellular location">
    <subcellularLocation>
        <location evidence="1 9">Cytoplasm</location>
    </subcellularLocation>
</comment>
<keyword evidence="7 9" id="KW-0819">tRNA processing</keyword>